<evidence type="ECO:0000313" key="5">
    <source>
        <dbReference type="EMBL" id="KAJ5184018.1"/>
    </source>
</evidence>
<dbReference type="PROSITE" id="PS00498">
    <property type="entry name" value="TYROSINASE_2"/>
    <property type="match status" value="1"/>
</dbReference>
<keyword evidence="2" id="KW-0186">Copper</keyword>
<reference evidence="5" key="1">
    <citation type="submission" date="2022-11" db="EMBL/GenBank/DDBJ databases">
        <authorList>
            <person name="Petersen C."/>
        </authorList>
    </citation>
    <scope>NUCLEOTIDE SEQUENCE</scope>
    <source>
        <strain evidence="5">IBT 21917</strain>
    </source>
</reference>
<evidence type="ECO:0000256" key="3">
    <source>
        <dbReference type="SAM" id="Phobius"/>
    </source>
</evidence>
<keyword evidence="3" id="KW-1133">Transmembrane helix</keyword>
<evidence type="ECO:0000256" key="1">
    <source>
        <dbReference type="ARBA" id="ARBA00022723"/>
    </source>
</evidence>
<protein>
    <recommendedName>
        <fullName evidence="4">Tyrosinase copper-binding domain-containing protein</fullName>
    </recommendedName>
</protein>
<dbReference type="EMBL" id="JAPQKO010000001">
    <property type="protein sequence ID" value="KAJ5184018.1"/>
    <property type="molecule type" value="Genomic_DNA"/>
</dbReference>
<dbReference type="AlphaFoldDB" id="A0A9W9IRY5"/>
<feature type="domain" description="Tyrosinase copper-binding" evidence="4">
    <location>
        <begin position="283"/>
        <end position="294"/>
    </location>
</feature>
<dbReference type="PANTHER" id="PTHR11474">
    <property type="entry name" value="TYROSINASE FAMILY MEMBER"/>
    <property type="match status" value="1"/>
</dbReference>
<dbReference type="PANTHER" id="PTHR11474:SF126">
    <property type="entry name" value="TYROSINASE-LIKE PROTEIN TYR-1-RELATED"/>
    <property type="match status" value="1"/>
</dbReference>
<evidence type="ECO:0000256" key="2">
    <source>
        <dbReference type="ARBA" id="ARBA00023008"/>
    </source>
</evidence>
<dbReference type="OrthoDB" id="6132182at2759"/>
<dbReference type="InterPro" id="IPR008922">
    <property type="entry name" value="Di-copper_centre_dom_sf"/>
</dbReference>
<evidence type="ECO:0000313" key="6">
    <source>
        <dbReference type="Proteomes" id="UP001146351"/>
    </source>
</evidence>
<keyword evidence="3" id="KW-0472">Membrane</keyword>
<dbReference type="GO" id="GO:0016491">
    <property type="term" value="F:oxidoreductase activity"/>
    <property type="evidence" value="ECO:0007669"/>
    <property type="project" value="InterPro"/>
</dbReference>
<keyword evidence="3" id="KW-0812">Transmembrane</keyword>
<dbReference type="Proteomes" id="UP001146351">
    <property type="component" value="Unassembled WGS sequence"/>
</dbReference>
<dbReference type="InterPro" id="IPR002227">
    <property type="entry name" value="Tyrosinase_Cu-bd"/>
</dbReference>
<feature type="transmembrane region" description="Helical" evidence="3">
    <location>
        <begin position="34"/>
        <end position="53"/>
    </location>
</feature>
<evidence type="ECO:0000259" key="4">
    <source>
        <dbReference type="PROSITE" id="PS00498"/>
    </source>
</evidence>
<comment type="caution">
    <text evidence="5">The sequence shown here is derived from an EMBL/GenBank/DDBJ whole genome shotgun (WGS) entry which is preliminary data.</text>
</comment>
<proteinExistence type="predicted"/>
<dbReference type="PRINTS" id="PR00092">
    <property type="entry name" value="TYROSINASE"/>
</dbReference>
<dbReference type="GO" id="GO:0046872">
    <property type="term" value="F:metal ion binding"/>
    <property type="evidence" value="ECO:0007669"/>
    <property type="project" value="UniProtKB-KW"/>
</dbReference>
<accession>A0A9W9IRY5</accession>
<sequence>MLNTASQRYLPVSGDENEPVASPWPERPCRAGSWLCGTIVFIMGFAGLIWYTLEGGGASPVFDPRPSSCLEPKLRREWRQLNGTEKFNYIQAVKCVHESPSRLHPDGRLTDDFPWSHRLIEHYAHDAAPFLPWHRYFIHIYEMALRECGYQDALVYWDWTLDWKDPSQSPIWDSELGFGGDGNTNEEETVNHGYCVKSGPFANYTVRYENGTVNPHCLSRGFGCMDNPKSHEIDGTFLSPRFVDHAKTYPDFFNFTLALEMGPHNAIPNGVCGDFYSFDAPADPVFYLHHTQLDRIWWQWQQEKPSRTMEYNGPKHGHSEDKASLSDRLPMYGLAREPEVAEVMDTEGGLLCYRY</sequence>
<keyword evidence="6" id="KW-1185">Reference proteome</keyword>
<dbReference type="Pfam" id="PF00264">
    <property type="entry name" value="Tyrosinase"/>
    <property type="match status" value="1"/>
</dbReference>
<dbReference type="SUPFAM" id="SSF48056">
    <property type="entry name" value="Di-copper centre-containing domain"/>
    <property type="match status" value="1"/>
</dbReference>
<organism evidence="5 6">
    <name type="scientific">Penicillium capsulatum</name>
    <dbReference type="NCBI Taxonomy" id="69766"/>
    <lineage>
        <taxon>Eukaryota</taxon>
        <taxon>Fungi</taxon>
        <taxon>Dikarya</taxon>
        <taxon>Ascomycota</taxon>
        <taxon>Pezizomycotina</taxon>
        <taxon>Eurotiomycetes</taxon>
        <taxon>Eurotiomycetidae</taxon>
        <taxon>Eurotiales</taxon>
        <taxon>Aspergillaceae</taxon>
        <taxon>Penicillium</taxon>
    </lineage>
</organism>
<keyword evidence="1" id="KW-0479">Metal-binding</keyword>
<dbReference type="InterPro" id="IPR050316">
    <property type="entry name" value="Tyrosinase/Hemocyanin"/>
</dbReference>
<reference evidence="5" key="2">
    <citation type="journal article" date="2023" name="IMA Fungus">
        <title>Comparative genomic study of the Penicillium genus elucidates a diverse pangenome and 15 lateral gene transfer events.</title>
        <authorList>
            <person name="Petersen C."/>
            <person name="Sorensen T."/>
            <person name="Nielsen M.R."/>
            <person name="Sondergaard T.E."/>
            <person name="Sorensen J.L."/>
            <person name="Fitzpatrick D.A."/>
            <person name="Frisvad J.C."/>
            <person name="Nielsen K.L."/>
        </authorList>
    </citation>
    <scope>NUCLEOTIDE SEQUENCE</scope>
    <source>
        <strain evidence="5">IBT 21917</strain>
    </source>
</reference>
<name>A0A9W9IRY5_9EURO</name>
<dbReference type="Gene3D" id="1.10.1280.10">
    <property type="entry name" value="Di-copper center containing domain from catechol oxidase"/>
    <property type="match status" value="1"/>
</dbReference>
<gene>
    <name evidence="5" type="ORF">N7492_001634</name>
</gene>